<keyword evidence="5 6" id="KW-0472">Membrane</keyword>
<organism evidence="9">
    <name type="scientific">Chlorella variabilis</name>
    <name type="common">Green alga</name>
    <dbReference type="NCBI Taxonomy" id="554065"/>
    <lineage>
        <taxon>Eukaryota</taxon>
        <taxon>Viridiplantae</taxon>
        <taxon>Chlorophyta</taxon>
        <taxon>core chlorophytes</taxon>
        <taxon>Trebouxiophyceae</taxon>
        <taxon>Chlorellales</taxon>
        <taxon>Chlorellaceae</taxon>
        <taxon>Chlorella clade</taxon>
        <taxon>Chlorella</taxon>
    </lineage>
</organism>
<dbReference type="Pfam" id="PF03134">
    <property type="entry name" value="TB2_DP1_HVA22"/>
    <property type="match status" value="1"/>
</dbReference>
<evidence type="ECO:0000256" key="3">
    <source>
        <dbReference type="ARBA" id="ARBA00022692"/>
    </source>
</evidence>
<dbReference type="RefSeq" id="XP_005844855.1">
    <property type="nucleotide sequence ID" value="XM_005844793.1"/>
</dbReference>
<feature type="transmembrane region" description="Helical" evidence="6">
    <location>
        <begin position="48"/>
        <end position="69"/>
    </location>
</feature>
<feature type="transmembrane region" description="Helical" evidence="6">
    <location>
        <begin position="6"/>
        <end position="28"/>
    </location>
</feature>
<name>E1ZMU9_CHLVA</name>
<dbReference type="InterPro" id="IPR004345">
    <property type="entry name" value="TB2_DP1_HVA22"/>
</dbReference>
<comment type="similarity">
    <text evidence="2 6">Belongs to the DP1 family.</text>
</comment>
<dbReference type="KEGG" id="cvr:CHLNCDRAFT_138349"/>
<accession>E1ZMU9</accession>
<keyword evidence="4 6" id="KW-1133">Transmembrane helix</keyword>
<dbReference type="InParanoid" id="E1ZMU9"/>
<dbReference type="Proteomes" id="UP000008141">
    <property type="component" value="Unassembled WGS sequence"/>
</dbReference>
<proteinExistence type="inferred from homology"/>
<keyword evidence="9" id="KW-1185">Reference proteome</keyword>
<protein>
    <recommendedName>
        <fullName evidence="6">HVA22-like protein</fullName>
    </recommendedName>
</protein>
<evidence type="ECO:0000256" key="5">
    <source>
        <dbReference type="ARBA" id="ARBA00023136"/>
    </source>
</evidence>
<dbReference type="AlphaFoldDB" id="E1ZMU9"/>
<dbReference type="PANTHER" id="PTHR12300">
    <property type="entry name" value="HVA22-LIKE PROTEINS"/>
    <property type="match status" value="1"/>
</dbReference>
<evidence type="ECO:0000256" key="6">
    <source>
        <dbReference type="RuleBase" id="RU362006"/>
    </source>
</evidence>
<evidence type="ECO:0000256" key="7">
    <source>
        <dbReference type="SAM" id="MobiDB-lite"/>
    </source>
</evidence>
<evidence type="ECO:0000256" key="2">
    <source>
        <dbReference type="ARBA" id="ARBA00008573"/>
    </source>
</evidence>
<dbReference type="STRING" id="554065.E1ZMU9"/>
<dbReference type="EMBL" id="GL433854">
    <property type="protein sequence ID" value="EFN52753.1"/>
    <property type="molecule type" value="Genomic_DNA"/>
</dbReference>
<dbReference type="GO" id="GO:0016020">
    <property type="term" value="C:membrane"/>
    <property type="evidence" value="ECO:0007669"/>
    <property type="project" value="UniProtKB-SubCell"/>
</dbReference>
<evidence type="ECO:0000313" key="8">
    <source>
        <dbReference type="EMBL" id="EFN52753.1"/>
    </source>
</evidence>
<reference evidence="8 9" key="1">
    <citation type="journal article" date="2010" name="Plant Cell">
        <title>The Chlorella variabilis NC64A genome reveals adaptation to photosymbiosis, coevolution with viruses, and cryptic sex.</title>
        <authorList>
            <person name="Blanc G."/>
            <person name="Duncan G."/>
            <person name="Agarkova I."/>
            <person name="Borodovsky M."/>
            <person name="Gurnon J."/>
            <person name="Kuo A."/>
            <person name="Lindquist E."/>
            <person name="Lucas S."/>
            <person name="Pangilinan J."/>
            <person name="Polle J."/>
            <person name="Salamov A."/>
            <person name="Terry A."/>
            <person name="Yamada T."/>
            <person name="Dunigan D.D."/>
            <person name="Grigoriev I.V."/>
            <person name="Claverie J.M."/>
            <person name="Van Etten J.L."/>
        </authorList>
    </citation>
    <scope>NUCLEOTIDE SEQUENCE [LARGE SCALE GENOMIC DNA]</scope>
    <source>
        <strain evidence="8 9">NC64A</strain>
    </source>
</reference>
<gene>
    <name evidence="8" type="ORF">CHLNCDRAFT_138349</name>
</gene>
<keyword evidence="3 6" id="KW-0812">Transmembrane</keyword>
<dbReference type="PANTHER" id="PTHR12300:SF161">
    <property type="entry name" value="RECEPTOR EXPRESSION-ENHANCING PROTEIN"/>
    <property type="match status" value="1"/>
</dbReference>
<feature type="transmembrane region" description="Helical" evidence="6">
    <location>
        <begin position="75"/>
        <end position="93"/>
    </location>
</feature>
<feature type="region of interest" description="Disordered" evidence="7">
    <location>
        <begin position="159"/>
        <end position="191"/>
    </location>
</feature>
<evidence type="ECO:0000313" key="9">
    <source>
        <dbReference type="Proteomes" id="UP000008141"/>
    </source>
</evidence>
<comment type="subcellular location">
    <subcellularLocation>
        <location evidence="1 6">Membrane</location>
        <topology evidence="1 6">Multi-pass membrane protein</topology>
    </subcellularLocation>
</comment>
<dbReference type="GeneID" id="17352241"/>
<sequence>MVLKLLLSLIPTYGNICRLAALLVGLVLPTFKSFEAIESRVLDDDKQVCYATLLSLETVAWSFLIWIPFYRMIRVALLAWLALPQFAGAAFVYEEFVRPFLLVAVAKAREVPSLEPYVARFAASAAKHPSTSSEAPSAAAAPPPAVDYDALKREAVAKVEESFEKAKQQAASPEGEEDESPTFQPLKAHAQ</sequence>
<evidence type="ECO:0000256" key="1">
    <source>
        <dbReference type="ARBA" id="ARBA00004141"/>
    </source>
</evidence>
<dbReference type="OrthoDB" id="10009287at2759"/>
<evidence type="ECO:0000256" key="4">
    <source>
        <dbReference type="ARBA" id="ARBA00022989"/>
    </source>
</evidence>
<dbReference type="eggNOG" id="KOG1725">
    <property type="taxonomic scope" value="Eukaryota"/>
</dbReference>